<dbReference type="KEGG" id="vra:106769981"/>
<dbReference type="InterPro" id="IPR016159">
    <property type="entry name" value="Cullin_repeat-like_dom_sf"/>
</dbReference>
<feature type="domain" description="Cullin N-terminal" evidence="2">
    <location>
        <begin position="2"/>
        <end position="49"/>
    </location>
</feature>
<protein>
    <submittedName>
        <fullName evidence="4">Uncharacterized protein LOC106769981</fullName>
    </submittedName>
</protein>
<dbReference type="AlphaFoldDB" id="A0A3Q0FFC9"/>
<evidence type="ECO:0000313" key="4">
    <source>
        <dbReference type="RefSeq" id="XP_022641339.1"/>
    </source>
</evidence>
<dbReference type="STRING" id="3916.A0A3Q0FFC9"/>
<reference evidence="4" key="2">
    <citation type="submission" date="2025-08" db="UniProtKB">
        <authorList>
            <consortium name="RefSeq"/>
        </authorList>
    </citation>
    <scope>IDENTIFICATION</scope>
    <source>
        <tissue evidence="4">Leaf</tissue>
    </source>
</reference>
<accession>A0A3Q0FFC9</accession>
<dbReference type="SUPFAM" id="SSF74788">
    <property type="entry name" value="Cullin repeat-like"/>
    <property type="match status" value="1"/>
</dbReference>
<dbReference type="Proteomes" id="UP000087766">
    <property type="component" value="Chromosome 8"/>
</dbReference>
<proteinExistence type="inferred from homology"/>
<gene>
    <name evidence="4" type="primary">LOC106769981</name>
</gene>
<name>A0A3Q0FFC9_VIGRR</name>
<sequence length="161" mass="18208">MFTALGIYPESFEKPFLECTSEFYAAEGVKYMHQSDAPDYLKHVEIRLSTLVQVFLQHLPSFSGYDPHGDRASLGYILSCFPLKLFGTLGFPKERCCCVSFNLINIPRQKAPANLLEISQPNIGMNKNCYCCMIMFCTIKNLLNVDRVMCLRVKSSNNGLS</sequence>
<evidence type="ECO:0000313" key="3">
    <source>
        <dbReference type="Proteomes" id="UP000087766"/>
    </source>
</evidence>
<dbReference type="Gene3D" id="1.20.1310.10">
    <property type="entry name" value="Cullin Repeats"/>
    <property type="match status" value="1"/>
</dbReference>
<dbReference type="OrthoDB" id="1434010at2759"/>
<dbReference type="RefSeq" id="XP_022641339.1">
    <property type="nucleotide sequence ID" value="XM_022785618.1"/>
</dbReference>
<comment type="similarity">
    <text evidence="1">Belongs to the cullin family.</text>
</comment>
<reference evidence="3" key="1">
    <citation type="journal article" date="2014" name="Nat. Commun.">
        <title>Genome sequence of mungbean and insights into evolution within Vigna species.</title>
        <authorList>
            <person name="Kang Y.J."/>
            <person name="Kim S.K."/>
            <person name="Kim M.Y."/>
            <person name="Lestari P."/>
            <person name="Kim K.H."/>
            <person name="Ha B.K."/>
            <person name="Jun T.H."/>
            <person name="Hwang W.J."/>
            <person name="Lee T."/>
            <person name="Lee J."/>
            <person name="Shim S."/>
            <person name="Yoon M.Y."/>
            <person name="Jang Y.E."/>
            <person name="Han K.S."/>
            <person name="Taeprayoon P."/>
            <person name="Yoon N."/>
            <person name="Somta P."/>
            <person name="Tanya P."/>
            <person name="Kim K.S."/>
            <person name="Gwag J.G."/>
            <person name="Moon J.K."/>
            <person name="Lee Y.H."/>
            <person name="Park B.S."/>
            <person name="Bombarely A."/>
            <person name="Doyle J.J."/>
            <person name="Jackson S.A."/>
            <person name="Schafleitner R."/>
            <person name="Srinives P."/>
            <person name="Varshney R.K."/>
            <person name="Lee S.H."/>
        </authorList>
    </citation>
    <scope>NUCLEOTIDE SEQUENCE [LARGE SCALE GENOMIC DNA]</scope>
    <source>
        <strain evidence="3">cv. VC1973A</strain>
    </source>
</reference>
<keyword evidence="3" id="KW-1185">Reference proteome</keyword>
<evidence type="ECO:0000256" key="1">
    <source>
        <dbReference type="ARBA" id="ARBA00006019"/>
    </source>
</evidence>
<organism evidence="3 4">
    <name type="scientific">Vigna radiata var. radiata</name>
    <name type="common">Mung bean</name>
    <name type="synonym">Phaseolus aureus</name>
    <dbReference type="NCBI Taxonomy" id="3916"/>
    <lineage>
        <taxon>Eukaryota</taxon>
        <taxon>Viridiplantae</taxon>
        <taxon>Streptophyta</taxon>
        <taxon>Embryophyta</taxon>
        <taxon>Tracheophyta</taxon>
        <taxon>Spermatophyta</taxon>
        <taxon>Magnoliopsida</taxon>
        <taxon>eudicotyledons</taxon>
        <taxon>Gunneridae</taxon>
        <taxon>Pentapetalae</taxon>
        <taxon>rosids</taxon>
        <taxon>fabids</taxon>
        <taxon>Fabales</taxon>
        <taxon>Fabaceae</taxon>
        <taxon>Papilionoideae</taxon>
        <taxon>50 kb inversion clade</taxon>
        <taxon>NPAAA clade</taxon>
        <taxon>indigoferoid/millettioid clade</taxon>
        <taxon>Phaseoleae</taxon>
        <taxon>Vigna</taxon>
    </lineage>
</organism>
<dbReference type="Pfam" id="PF00888">
    <property type="entry name" value="Cullin"/>
    <property type="match status" value="1"/>
</dbReference>
<dbReference type="InterPro" id="IPR001373">
    <property type="entry name" value="Cullin_N"/>
</dbReference>
<dbReference type="GeneID" id="106769981"/>
<evidence type="ECO:0000259" key="2">
    <source>
        <dbReference type="Pfam" id="PF00888"/>
    </source>
</evidence>